<dbReference type="OrthoDB" id="6638408at2"/>
<feature type="domain" description="HNH nuclease" evidence="1">
    <location>
        <begin position="126"/>
        <end position="167"/>
    </location>
</feature>
<dbReference type="InterPro" id="IPR003615">
    <property type="entry name" value="HNH_nuc"/>
</dbReference>
<reference evidence="2 3" key="1">
    <citation type="submission" date="2014-09" db="EMBL/GenBank/DDBJ databases">
        <authorList>
            <person name="McGinnis J.M."/>
            <person name="Wolfgang W.J."/>
        </authorList>
    </citation>
    <scope>NUCLEOTIDE SEQUENCE [LARGE SCALE GENOMIC DNA]</scope>
    <source>
        <strain evidence="2 3">HAMBI 3106</strain>
    </source>
</reference>
<dbReference type="RefSeq" id="WP_036716796.1">
    <property type="nucleotide sequence ID" value="NZ_JRKS01000005.1"/>
</dbReference>
<gene>
    <name evidence="2" type="ORF">IC63_03020</name>
</gene>
<reference evidence="2 3" key="2">
    <citation type="submission" date="2014-10" db="EMBL/GenBank/DDBJ databases">
        <title>Paracoccus sanguinis sp. nov., isolated from clinical specimens of New York State patients.</title>
        <authorList>
            <person name="Mingle L.A."/>
            <person name="Cole J.A."/>
            <person name="Lapierre P."/>
            <person name="Musser K.A."/>
        </authorList>
    </citation>
    <scope>NUCLEOTIDE SEQUENCE [LARGE SCALE GENOMIC DNA]</scope>
    <source>
        <strain evidence="2 3">HAMBI 3106</strain>
    </source>
</reference>
<keyword evidence="3" id="KW-1185">Reference proteome</keyword>
<dbReference type="STRING" id="690417.IC63_03020"/>
<organism evidence="2 3">
    <name type="scientific">Paracoccus sphaerophysae</name>
    <dbReference type="NCBI Taxonomy" id="690417"/>
    <lineage>
        <taxon>Bacteria</taxon>
        <taxon>Pseudomonadati</taxon>
        <taxon>Pseudomonadota</taxon>
        <taxon>Alphaproteobacteria</taxon>
        <taxon>Rhodobacterales</taxon>
        <taxon>Paracoccaceae</taxon>
        <taxon>Paracoccus</taxon>
    </lineage>
</organism>
<dbReference type="SUPFAM" id="SSF54060">
    <property type="entry name" value="His-Me finger endonucleases"/>
    <property type="match status" value="1"/>
</dbReference>
<accession>A0A099FFP4</accession>
<sequence length="209" mass="24187">MKGRPIYYMPQELAWIEARKEMPRAELYALFCAFWERKDVTFTAFKGLCKRKGWMTGRTGCFERGLVPHNKGMPHDHPASRATRFKKGAVPANVTPMWTERMTQDGYVEMKVPERNPHTGHKSRYKMKQVWLWEQTHGPIPKDCVLKCLDGDRTNCDPSNWEVLPRSVLPRLSGRHGIAYDQAPAEIKPTLLAIAKLEQRARERRDGNP</sequence>
<dbReference type="InterPro" id="IPR044925">
    <property type="entry name" value="His-Me_finger_sf"/>
</dbReference>
<name>A0A099FFP4_9RHOB</name>
<dbReference type="Proteomes" id="UP000029917">
    <property type="component" value="Unassembled WGS sequence"/>
</dbReference>
<evidence type="ECO:0000313" key="3">
    <source>
        <dbReference type="Proteomes" id="UP000029917"/>
    </source>
</evidence>
<evidence type="ECO:0000313" key="2">
    <source>
        <dbReference type="EMBL" id="KGJ09011.1"/>
    </source>
</evidence>
<evidence type="ECO:0000259" key="1">
    <source>
        <dbReference type="Pfam" id="PF13392"/>
    </source>
</evidence>
<dbReference type="Pfam" id="PF13392">
    <property type="entry name" value="HNH_3"/>
    <property type="match status" value="1"/>
</dbReference>
<protein>
    <recommendedName>
        <fullName evidence="1">HNH nuclease domain-containing protein</fullName>
    </recommendedName>
</protein>
<proteinExistence type="predicted"/>
<dbReference type="AlphaFoldDB" id="A0A099FFP4"/>
<comment type="caution">
    <text evidence="2">The sequence shown here is derived from an EMBL/GenBank/DDBJ whole genome shotgun (WGS) entry which is preliminary data.</text>
</comment>
<dbReference type="EMBL" id="JRKS01000005">
    <property type="protein sequence ID" value="KGJ09011.1"/>
    <property type="molecule type" value="Genomic_DNA"/>
</dbReference>